<name>A0A830CP89_9LAMI</name>
<sequence length="504" mass="56557">MEGHVADDTLKRLRHLRENLEILEREFGTLCLNAEVAGRLQQVDRESVSDQIRACQLAQCQLFSALRRPLLQAASPTVQKGVLREWVSNPEVMDSNTIITSVVDDAFPEDVQAATNIEAPTSQPEASSQPSTSGVKEGELNLRPQIDNSKVQTDEIKTSPMQVYQRQWEKLATRRASVYTIAPSFPEISKLPKWIGEAVHETLANNPHLARGDVLELYFISATPEPAKKGFNEAFHFIKLGRPDGNALKYIKATSPEDAPVIVGAIFEDDASTRRAWGLWVCLTKMDKVKYPFKFFQNSANGSFILNSMTEATTSFAETLFETKRRVLWENKIPVSKDTYREFCNMAHVGRWIDRICLACPEQKEPEFGKGFRPKPDRQENSAGKDKRPAGFKKARGPRTMKLGDEEPSVKRARGGDFPPGGVANHFTRNRFGQKERASIQTAKRRRRSGGVSGWSRRTGEYAHLCDRCASQCSSAEELAKEQLEHMLPTANTESSSNKLEITE</sequence>
<evidence type="ECO:0000313" key="3">
    <source>
        <dbReference type="Proteomes" id="UP000653305"/>
    </source>
</evidence>
<organism evidence="2 3">
    <name type="scientific">Phtheirospermum japonicum</name>
    <dbReference type="NCBI Taxonomy" id="374723"/>
    <lineage>
        <taxon>Eukaryota</taxon>
        <taxon>Viridiplantae</taxon>
        <taxon>Streptophyta</taxon>
        <taxon>Embryophyta</taxon>
        <taxon>Tracheophyta</taxon>
        <taxon>Spermatophyta</taxon>
        <taxon>Magnoliopsida</taxon>
        <taxon>eudicotyledons</taxon>
        <taxon>Gunneridae</taxon>
        <taxon>Pentapetalae</taxon>
        <taxon>asterids</taxon>
        <taxon>lamiids</taxon>
        <taxon>Lamiales</taxon>
        <taxon>Orobanchaceae</taxon>
        <taxon>Orobanchaceae incertae sedis</taxon>
        <taxon>Phtheirospermum</taxon>
    </lineage>
</organism>
<dbReference type="Proteomes" id="UP000653305">
    <property type="component" value="Unassembled WGS sequence"/>
</dbReference>
<reference evidence="2" key="1">
    <citation type="submission" date="2020-07" db="EMBL/GenBank/DDBJ databases">
        <title>Ethylene signaling mediates host invasion by parasitic plants.</title>
        <authorList>
            <person name="Yoshida S."/>
        </authorList>
    </citation>
    <scope>NUCLEOTIDE SEQUENCE</scope>
    <source>
        <strain evidence="2">Okayama</strain>
    </source>
</reference>
<comment type="caution">
    <text evidence="2">The sequence shown here is derived from an EMBL/GenBank/DDBJ whole genome shotgun (WGS) entry which is preliminary data.</text>
</comment>
<protein>
    <submittedName>
        <fullName evidence="2">Uncharacterized protein</fullName>
    </submittedName>
</protein>
<gene>
    <name evidence="2" type="ORF">PHJA_002382800</name>
</gene>
<accession>A0A830CP89</accession>
<evidence type="ECO:0000313" key="2">
    <source>
        <dbReference type="EMBL" id="GFQ02388.1"/>
    </source>
</evidence>
<proteinExistence type="predicted"/>
<keyword evidence="3" id="KW-1185">Reference proteome</keyword>
<evidence type="ECO:0000256" key="1">
    <source>
        <dbReference type="SAM" id="MobiDB-lite"/>
    </source>
</evidence>
<feature type="compositionally biased region" description="Polar residues" evidence="1">
    <location>
        <begin position="116"/>
        <end position="134"/>
    </location>
</feature>
<dbReference type="EMBL" id="BMAC01000744">
    <property type="protein sequence ID" value="GFQ02388.1"/>
    <property type="molecule type" value="Genomic_DNA"/>
</dbReference>
<feature type="region of interest" description="Disordered" evidence="1">
    <location>
        <begin position="367"/>
        <end position="457"/>
    </location>
</feature>
<dbReference type="OrthoDB" id="1739280at2759"/>
<feature type="compositionally biased region" description="Basic and acidic residues" evidence="1">
    <location>
        <begin position="367"/>
        <end position="389"/>
    </location>
</feature>
<dbReference type="AlphaFoldDB" id="A0A830CP89"/>
<feature type="compositionally biased region" description="Basic residues" evidence="1">
    <location>
        <begin position="390"/>
        <end position="399"/>
    </location>
</feature>
<feature type="region of interest" description="Disordered" evidence="1">
    <location>
        <begin position="116"/>
        <end position="150"/>
    </location>
</feature>